<evidence type="ECO:0000313" key="2">
    <source>
        <dbReference type="EMBL" id="KAG2314725.1"/>
    </source>
</evidence>
<sequence length="571" mass="62870">MAVHSNVDTYLEDWKQRLNRRLRSRISGITLLERISRSIHVIADHEQKEVNRARRMKELPDLSQIVAARASTKRKVAGSGTEPSGPVNAAVAPVAAEQNSPGEIPQKKNSEKKKAKRTASPEEDAEKTVPNREDCSSRKKKDKKKKKRKEVGVESGPLSIAVPNTEDPSPEEVSLKKRRRKSSEVPRASSVCEEELRALEPQNPSENRGSEDDDDQTVAARDRELKRWAADEKRVLEEDAPNIVGVSGASPKSRERSSPFLDGSPSPIQEGSETRTSGCRGDVSSDKFSFEFNRKLPLTFYPEESGRLMLKFKGGPGQMPHADELIFRDEYEHAASSSVKSHGDWNVLIGKYNTALRLARTRIREDADEKKKAELAHEEVLRTVTREKEEAIARERDLRREFDETRTSDLAELQLCKGSIRDLEISVDKLEREKAELEAKRSAEALRHSEEMGRLRKSQKDPTPPPPGEPDANLILTAGSSTRGDDLGTEPVQPSPVDNNAPKDGGAPTIVLSDSPVKVSRALSSSSSTSEDPEAEDGALKEKSAANVNAPVPAFGRVSGGGNEDPPAADE</sequence>
<reference evidence="2 3" key="1">
    <citation type="submission" date="2020-02" db="EMBL/GenBank/DDBJ databases">
        <authorList>
            <person name="Ma Q."/>
            <person name="Huang Y."/>
            <person name="Song X."/>
            <person name="Pei D."/>
        </authorList>
    </citation>
    <scope>NUCLEOTIDE SEQUENCE [LARGE SCALE GENOMIC DNA]</scope>
    <source>
        <strain evidence="2">Sxm20200214</strain>
        <tissue evidence="2">Leaf</tissue>
    </source>
</reference>
<gene>
    <name evidence="2" type="ORF">Bca52824_017847</name>
</gene>
<feature type="region of interest" description="Disordered" evidence="1">
    <location>
        <begin position="434"/>
        <end position="571"/>
    </location>
</feature>
<keyword evidence="3" id="KW-1185">Reference proteome</keyword>
<feature type="region of interest" description="Disordered" evidence="1">
    <location>
        <begin position="95"/>
        <end position="285"/>
    </location>
</feature>
<evidence type="ECO:0000313" key="3">
    <source>
        <dbReference type="Proteomes" id="UP000886595"/>
    </source>
</evidence>
<name>A0A8X8AWS2_BRACI</name>
<feature type="compositionally biased region" description="Basic and acidic residues" evidence="1">
    <location>
        <begin position="126"/>
        <end position="137"/>
    </location>
</feature>
<dbReference type="EMBL" id="JAAMPC010000004">
    <property type="protein sequence ID" value="KAG2314725.1"/>
    <property type="molecule type" value="Genomic_DNA"/>
</dbReference>
<comment type="caution">
    <text evidence="2">The sequence shown here is derived from an EMBL/GenBank/DDBJ whole genome shotgun (WGS) entry which is preliminary data.</text>
</comment>
<feature type="compositionally biased region" description="Polar residues" evidence="1">
    <location>
        <begin position="266"/>
        <end position="277"/>
    </location>
</feature>
<accession>A0A8X8AWS2</accession>
<feature type="compositionally biased region" description="Basic and acidic residues" evidence="1">
    <location>
        <begin position="220"/>
        <end position="237"/>
    </location>
</feature>
<feature type="compositionally biased region" description="Basic and acidic residues" evidence="1">
    <location>
        <begin position="434"/>
        <end position="460"/>
    </location>
</feature>
<evidence type="ECO:0000256" key="1">
    <source>
        <dbReference type="SAM" id="MobiDB-lite"/>
    </source>
</evidence>
<organism evidence="2 3">
    <name type="scientific">Brassica carinata</name>
    <name type="common">Ethiopian mustard</name>
    <name type="synonym">Abyssinian cabbage</name>
    <dbReference type="NCBI Taxonomy" id="52824"/>
    <lineage>
        <taxon>Eukaryota</taxon>
        <taxon>Viridiplantae</taxon>
        <taxon>Streptophyta</taxon>
        <taxon>Embryophyta</taxon>
        <taxon>Tracheophyta</taxon>
        <taxon>Spermatophyta</taxon>
        <taxon>Magnoliopsida</taxon>
        <taxon>eudicotyledons</taxon>
        <taxon>Gunneridae</taxon>
        <taxon>Pentapetalae</taxon>
        <taxon>rosids</taxon>
        <taxon>malvids</taxon>
        <taxon>Brassicales</taxon>
        <taxon>Brassicaceae</taxon>
        <taxon>Brassiceae</taxon>
        <taxon>Brassica</taxon>
    </lineage>
</organism>
<dbReference type="Proteomes" id="UP000886595">
    <property type="component" value="Unassembled WGS sequence"/>
</dbReference>
<protein>
    <submittedName>
        <fullName evidence="2">Uncharacterized protein</fullName>
    </submittedName>
</protein>
<proteinExistence type="predicted"/>
<dbReference type="AlphaFoldDB" id="A0A8X8AWS2"/>
<feature type="compositionally biased region" description="Basic residues" evidence="1">
    <location>
        <begin position="138"/>
        <end position="149"/>
    </location>
</feature>